<protein>
    <recommendedName>
        <fullName evidence="10">HSF-type DNA-binding domain-containing protein</fullName>
    </recommendedName>
</protein>
<evidence type="ECO:0000256" key="6">
    <source>
        <dbReference type="ARBA" id="ARBA00023242"/>
    </source>
</evidence>
<evidence type="ECO:0000256" key="5">
    <source>
        <dbReference type="ARBA" id="ARBA00023163"/>
    </source>
</evidence>
<dbReference type="GO" id="GO:0005634">
    <property type="term" value="C:nucleus"/>
    <property type="evidence" value="ECO:0007669"/>
    <property type="project" value="UniProtKB-SubCell"/>
</dbReference>
<evidence type="ECO:0000256" key="3">
    <source>
        <dbReference type="ARBA" id="ARBA00023015"/>
    </source>
</evidence>
<feature type="compositionally biased region" description="Low complexity" evidence="9">
    <location>
        <begin position="301"/>
        <end position="312"/>
    </location>
</feature>
<feature type="compositionally biased region" description="Low complexity" evidence="9">
    <location>
        <begin position="168"/>
        <end position="177"/>
    </location>
</feature>
<dbReference type="Proteomes" id="UP000683000">
    <property type="component" value="Unassembled WGS sequence"/>
</dbReference>
<dbReference type="PRINTS" id="PR00056">
    <property type="entry name" value="HSFDOMAIN"/>
</dbReference>
<dbReference type="Gene3D" id="1.10.10.10">
    <property type="entry name" value="Winged helix-like DNA-binding domain superfamily/Winged helix DNA-binding domain"/>
    <property type="match status" value="1"/>
</dbReference>
<keyword evidence="4" id="KW-0238">DNA-binding</keyword>
<reference evidence="11" key="1">
    <citation type="submission" date="2021-03" db="EMBL/GenBank/DDBJ databases">
        <title>Evolutionary innovations through gain and loss of genes in the ectomycorrhizal Boletales.</title>
        <authorList>
            <person name="Wu G."/>
            <person name="Miyauchi S."/>
            <person name="Morin E."/>
            <person name="Yang Z.-L."/>
            <person name="Xu J."/>
            <person name="Martin F.M."/>
        </authorList>
    </citation>
    <scope>NUCLEOTIDE SEQUENCE</scope>
    <source>
        <strain evidence="11">BR01</strain>
    </source>
</reference>
<proteinExistence type="inferred from homology"/>
<dbReference type="Pfam" id="PF00447">
    <property type="entry name" value="HSF_DNA-bind"/>
    <property type="match status" value="1"/>
</dbReference>
<accession>A0A8I2YRW4</accession>
<dbReference type="SMART" id="SM00415">
    <property type="entry name" value="HSF"/>
    <property type="match status" value="1"/>
</dbReference>
<dbReference type="OrthoDB" id="60033at2759"/>
<feature type="region of interest" description="Disordered" evidence="9">
    <location>
        <begin position="299"/>
        <end position="336"/>
    </location>
</feature>
<keyword evidence="5" id="KW-0804">Transcription</keyword>
<gene>
    <name evidence="11" type="ORF">JVT61DRAFT_15126</name>
</gene>
<keyword evidence="3" id="KW-0805">Transcription regulation</keyword>
<comment type="subcellular location">
    <subcellularLocation>
        <location evidence="1">Nucleus</location>
    </subcellularLocation>
</comment>
<evidence type="ECO:0000256" key="8">
    <source>
        <dbReference type="RuleBase" id="RU004020"/>
    </source>
</evidence>
<dbReference type="InterPro" id="IPR000232">
    <property type="entry name" value="HSF_DNA-bd"/>
</dbReference>
<feature type="region of interest" description="Disordered" evidence="9">
    <location>
        <begin position="482"/>
        <end position="576"/>
    </location>
</feature>
<evidence type="ECO:0000256" key="1">
    <source>
        <dbReference type="ARBA" id="ARBA00004123"/>
    </source>
</evidence>
<feature type="compositionally biased region" description="Polar residues" evidence="9">
    <location>
        <begin position="498"/>
        <end position="520"/>
    </location>
</feature>
<evidence type="ECO:0000259" key="10">
    <source>
        <dbReference type="SMART" id="SM00415"/>
    </source>
</evidence>
<evidence type="ECO:0000256" key="9">
    <source>
        <dbReference type="SAM" id="MobiDB-lite"/>
    </source>
</evidence>
<evidence type="ECO:0000256" key="2">
    <source>
        <dbReference type="ARBA" id="ARBA00006403"/>
    </source>
</evidence>
<evidence type="ECO:0000256" key="4">
    <source>
        <dbReference type="ARBA" id="ARBA00023125"/>
    </source>
</evidence>
<feature type="compositionally biased region" description="Basic residues" evidence="9">
    <location>
        <begin position="232"/>
        <end position="254"/>
    </location>
</feature>
<comment type="similarity">
    <text evidence="2 8">Belongs to the HSF family.</text>
</comment>
<dbReference type="EMBL" id="JAGFBS010000009">
    <property type="protein sequence ID" value="KAG6377335.1"/>
    <property type="molecule type" value="Genomic_DNA"/>
</dbReference>
<evidence type="ECO:0000256" key="7">
    <source>
        <dbReference type="ARBA" id="ARBA00062171"/>
    </source>
</evidence>
<dbReference type="GO" id="GO:0003700">
    <property type="term" value="F:DNA-binding transcription factor activity"/>
    <property type="evidence" value="ECO:0007669"/>
    <property type="project" value="InterPro"/>
</dbReference>
<feature type="compositionally biased region" description="Low complexity" evidence="9">
    <location>
        <begin position="202"/>
        <end position="219"/>
    </location>
</feature>
<name>A0A8I2YRW4_9AGAM</name>
<feature type="region of interest" description="Disordered" evidence="9">
    <location>
        <begin position="92"/>
        <end position="177"/>
    </location>
</feature>
<organism evidence="11 12">
    <name type="scientific">Boletus reticuloceps</name>
    <dbReference type="NCBI Taxonomy" id="495285"/>
    <lineage>
        <taxon>Eukaryota</taxon>
        <taxon>Fungi</taxon>
        <taxon>Dikarya</taxon>
        <taxon>Basidiomycota</taxon>
        <taxon>Agaricomycotina</taxon>
        <taxon>Agaricomycetes</taxon>
        <taxon>Agaricomycetidae</taxon>
        <taxon>Boletales</taxon>
        <taxon>Boletineae</taxon>
        <taxon>Boletaceae</taxon>
        <taxon>Boletoideae</taxon>
        <taxon>Boletus</taxon>
    </lineage>
</organism>
<feature type="compositionally biased region" description="Acidic residues" evidence="9">
    <location>
        <begin position="565"/>
        <end position="576"/>
    </location>
</feature>
<sequence length="576" mass="63268">MDTRITIDHVPDVSQAFHPGDSINQYLLRKEPCAMVAITHDNLWIEMLQKGLLKLEDFSREKCLQEVLSKNYQVIMGDGAVYLQKGHAFKSPPHGHSFTPDQSHNTSMGDAVPTPDPALSQRRPSSGSKSASDLASEKIVPRKPSLRSFPAPTSAGIGARMHQHSHSHSCSSSQTQGGQYAHLHPIIPTIECSPLSTASIASPSSYHTHTHPHSCSPSRSRTRTRSIPCPHPHSRSRSRSRSRTRSRTRTHSHSHLSLTRWHSPPHSHPQVEINVNSTPPYEALAGTWFAGRGVDSSDDNLGSTSGSLSASGPFGGASSNTSSSPGQQEQNVMSKSASTNNFVTKLYHIITDTKSQHFISWTEPGTSFVVSNVGEFSRSILGSHFKYNNFSSFVHQLSMYGFHKINMTPRAQRISSTPQTWEFYHPRFLRGRPDLLEAIKRQNLEPDPRGRNRVELSDEVACLLSDLREENRALWREVRSLSSRIPQVSPPGSHGPGTVSTSFGGPAQDSQSHISPNTQVGWGGRYVPTSSESLSNLEGDEDKRADWEAEDGPFASVGTVSGNQGEEEWDVADSGE</sequence>
<dbReference type="InterPro" id="IPR036388">
    <property type="entry name" value="WH-like_DNA-bd_sf"/>
</dbReference>
<dbReference type="GO" id="GO:0043565">
    <property type="term" value="F:sequence-specific DNA binding"/>
    <property type="evidence" value="ECO:0007669"/>
    <property type="project" value="InterPro"/>
</dbReference>
<evidence type="ECO:0000313" key="12">
    <source>
        <dbReference type="Proteomes" id="UP000683000"/>
    </source>
</evidence>
<feature type="domain" description="HSF-type DNA-binding" evidence="10">
    <location>
        <begin position="338"/>
        <end position="442"/>
    </location>
</feature>
<evidence type="ECO:0000313" key="11">
    <source>
        <dbReference type="EMBL" id="KAG6377335.1"/>
    </source>
</evidence>
<feature type="compositionally biased region" description="Polar residues" evidence="9">
    <location>
        <begin position="99"/>
        <end position="108"/>
    </location>
</feature>
<dbReference type="PANTHER" id="PTHR10015">
    <property type="entry name" value="HEAT SHOCK TRANSCRIPTION FACTOR"/>
    <property type="match status" value="1"/>
</dbReference>
<comment type="subunit">
    <text evidence="7">Homotrimer. Homotrimerization increases the affinity of HSF1 to DNA. Interacts with transcriptional coregulator SSA1 on chromatin.</text>
</comment>
<feature type="compositionally biased region" description="Low complexity" evidence="9">
    <location>
        <begin position="125"/>
        <end position="134"/>
    </location>
</feature>
<feature type="region of interest" description="Disordered" evidence="9">
    <location>
        <begin position="200"/>
        <end position="274"/>
    </location>
</feature>
<dbReference type="SUPFAM" id="SSF46785">
    <property type="entry name" value="Winged helix' DNA-binding domain"/>
    <property type="match status" value="1"/>
</dbReference>
<keyword evidence="12" id="KW-1185">Reference proteome</keyword>
<feature type="compositionally biased region" description="Polar residues" evidence="9">
    <location>
        <begin position="317"/>
        <end position="336"/>
    </location>
</feature>
<dbReference type="InterPro" id="IPR036390">
    <property type="entry name" value="WH_DNA-bd_sf"/>
</dbReference>
<keyword evidence="6" id="KW-0539">Nucleus</keyword>
<dbReference type="FunFam" id="1.10.10.10:FF:000027">
    <property type="entry name" value="Heat shock transcription factor 1"/>
    <property type="match status" value="1"/>
</dbReference>
<dbReference type="PANTHER" id="PTHR10015:SF427">
    <property type="entry name" value="HEAT SHOCK FACTOR PROTEIN"/>
    <property type="match status" value="1"/>
</dbReference>
<dbReference type="AlphaFoldDB" id="A0A8I2YRW4"/>
<comment type="caution">
    <text evidence="11">The sequence shown here is derived from an EMBL/GenBank/DDBJ whole genome shotgun (WGS) entry which is preliminary data.</text>
</comment>